<evidence type="ECO:0000256" key="6">
    <source>
        <dbReference type="ARBA" id="ARBA00022692"/>
    </source>
</evidence>
<protein>
    <recommendedName>
        <fullName evidence="14">Cytochrome b561 bacterial/Ni-hydrogenase domain-containing protein</fullName>
    </recommendedName>
</protein>
<dbReference type="InterPro" id="IPR011577">
    <property type="entry name" value="Cyt_b561_bac/Ni-Hgenase"/>
</dbReference>
<proteinExistence type="inferred from homology"/>
<keyword evidence="7" id="KW-0479">Metal-binding</keyword>
<comment type="similarity">
    <text evidence="12">Belongs to the cytochrome b561 family.</text>
</comment>
<evidence type="ECO:0000313" key="15">
    <source>
        <dbReference type="EMBL" id="APO84822.1"/>
    </source>
</evidence>
<evidence type="ECO:0000256" key="5">
    <source>
        <dbReference type="ARBA" id="ARBA00022617"/>
    </source>
</evidence>
<evidence type="ECO:0000313" key="16">
    <source>
        <dbReference type="Proteomes" id="UP000185146"/>
    </source>
</evidence>
<comment type="subcellular location">
    <subcellularLocation>
        <location evidence="2">Cell membrane</location>
        <topology evidence="2">Multi-pass membrane protein</topology>
    </subcellularLocation>
</comment>
<keyword evidence="6 13" id="KW-0812">Transmembrane</keyword>
<keyword evidence="8" id="KW-0249">Electron transport</keyword>
<dbReference type="AlphaFoldDB" id="A0A1L5PXD1"/>
<keyword evidence="11 13" id="KW-0472">Membrane</keyword>
<feature type="transmembrane region" description="Helical" evidence="13">
    <location>
        <begin position="131"/>
        <end position="156"/>
    </location>
</feature>
<evidence type="ECO:0000256" key="1">
    <source>
        <dbReference type="ARBA" id="ARBA00001970"/>
    </source>
</evidence>
<evidence type="ECO:0000259" key="14">
    <source>
        <dbReference type="Pfam" id="PF01292"/>
    </source>
</evidence>
<keyword evidence="4" id="KW-1003">Cell membrane</keyword>
<evidence type="ECO:0000256" key="4">
    <source>
        <dbReference type="ARBA" id="ARBA00022475"/>
    </source>
</evidence>
<evidence type="ECO:0000256" key="11">
    <source>
        <dbReference type="ARBA" id="ARBA00023136"/>
    </source>
</evidence>
<dbReference type="EMBL" id="CP018743">
    <property type="protein sequence ID" value="APO84822.1"/>
    <property type="molecule type" value="Genomic_DNA"/>
</dbReference>
<dbReference type="InterPro" id="IPR052168">
    <property type="entry name" value="Cytochrome_b561_oxidase"/>
</dbReference>
<feature type="domain" description="Cytochrome b561 bacterial/Ni-hydrogenase" evidence="14">
    <location>
        <begin position="8"/>
        <end position="170"/>
    </location>
</feature>
<dbReference type="InterPro" id="IPR016174">
    <property type="entry name" value="Di-haem_cyt_TM"/>
</dbReference>
<dbReference type="GO" id="GO:0022904">
    <property type="term" value="P:respiratory electron transport chain"/>
    <property type="evidence" value="ECO:0007669"/>
    <property type="project" value="InterPro"/>
</dbReference>
<dbReference type="Proteomes" id="UP000185146">
    <property type="component" value="Chromosome"/>
</dbReference>
<organism evidence="15 16">
    <name type="scientific">Pseudomonas putida</name>
    <name type="common">Arthrobacter siderocapsulatus</name>
    <dbReference type="NCBI Taxonomy" id="303"/>
    <lineage>
        <taxon>Bacteria</taxon>
        <taxon>Pseudomonadati</taxon>
        <taxon>Pseudomonadota</taxon>
        <taxon>Gammaproteobacteria</taxon>
        <taxon>Pseudomonadales</taxon>
        <taxon>Pseudomonadaceae</taxon>
        <taxon>Pseudomonas</taxon>
    </lineage>
</organism>
<reference evidence="15 16" key="1">
    <citation type="submission" date="2016-12" db="EMBL/GenBank/DDBJ databases">
        <title>Draft Genome Sequence of Mercury Resistant Pseudomonas DRA525.</title>
        <authorList>
            <person name="Drace K.M."/>
        </authorList>
    </citation>
    <scope>NUCLEOTIDE SEQUENCE [LARGE SCALE GENOMIC DNA]</scope>
    <source>
        <strain evidence="15 16">DRA525</strain>
    </source>
</reference>
<feature type="transmembrane region" description="Helical" evidence="13">
    <location>
        <begin position="12"/>
        <end position="33"/>
    </location>
</feature>
<dbReference type="PANTHER" id="PTHR30529:SF7">
    <property type="entry name" value="CYTOCHROME B561 BACTERIAL_NI-HYDROGENASE DOMAIN-CONTAINING PROTEIN"/>
    <property type="match status" value="1"/>
</dbReference>
<dbReference type="PANTHER" id="PTHR30529">
    <property type="entry name" value="CYTOCHROME B561"/>
    <property type="match status" value="1"/>
</dbReference>
<evidence type="ECO:0000256" key="8">
    <source>
        <dbReference type="ARBA" id="ARBA00022982"/>
    </source>
</evidence>
<evidence type="ECO:0000256" key="9">
    <source>
        <dbReference type="ARBA" id="ARBA00022989"/>
    </source>
</evidence>
<evidence type="ECO:0000256" key="13">
    <source>
        <dbReference type="SAM" id="Phobius"/>
    </source>
</evidence>
<keyword evidence="5" id="KW-0349">Heme</keyword>
<evidence type="ECO:0000256" key="12">
    <source>
        <dbReference type="ARBA" id="ARBA00037975"/>
    </source>
</evidence>
<dbReference type="GO" id="GO:0009055">
    <property type="term" value="F:electron transfer activity"/>
    <property type="evidence" value="ECO:0007669"/>
    <property type="project" value="InterPro"/>
</dbReference>
<feature type="transmembrane region" description="Helical" evidence="13">
    <location>
        <begin position="91"/>
        <end position="111"/>
    </location>
</feature>
<dbReference type="RefSeq" id="WP_075046640.1">
    <property type="nucleotide sequence ID" value="NZ_CP018743.1"/>
</dbReference>
<evidence type="ECO:0000256" key="7">
    <source>
        <dbReference type="ARBA" id="ARBA00022723"/>
    </source>
</evidence>
<dbReference type="GO" id="GO:0005886">
    <property type="term" value="C:plasma membrane"/>
    <property type="evidence" value="ECO:0007669"/>
    <property type="project" value="UniProtKB-SubCell"/>
</dbReference>
<accession>A0A1L5PXD1</accession>
<evidence type="ECO:0000256" key="10">
    <source>
        <dbReference type="ARBA" id="ARBA00023004"/>
    </source>
</evidence>
<dbReference type="GO" id="GO:0046872">
    <property type="term" value="F:metal ion binding"/>
    <property type="evidence" value="ECO:0007669"/>
    <property type="project" value="UniProtKB-KW"/>
</dbReference>
<dbReference type="Pfam" id="PF01292">
    <property type="entry name" value="Ni_hydr_CYTB"/>
    <property type="match status" value="1"/>
</dbReference>
<dbReference type="SUPFAM" id="SSF81342">
    <property type="entry name" value="Transmembrane di-heme cytochromes"/>
    <property type="match status" value="1"/>
</dbReference>
<gene>
    <name evidence="15" type="ORF">BL240_26590</name>
</gene>
<name>A0A1L5PXD1_PSEPU</name>
<keyword evidence="9 13" id="KW-1133">Transmembrane helix</keyword>
<evidence type="ECO:0000256" key="2">
    <source>
        <dbReference type="ARBA" id="ARBA00004651"/>
    </source>
</evidence>
<evidence type="ECO:0000256" key="3">
    <source>
        <dbReference type="ARBA" id="ARBA00022448"/>
    </source>
</evidence>
<sequence>MQVQKYCWQQILLHWISATVIIWVLISGFYVAYLNVSPATRHFVAFVNVAMTTLFIPVFMLRWLLRLTRPKPRSPHDHLKHQRIAHVAHEGLYWTTAIVLLSGVLMMDRVIDVFGWFSIAPMLSDPFWHNVWFKTHIASCLLLGLGVSMHIAAVLLHELSGRRVLRRMLP</sequence>
<keyword evidence="10" id="KW-0408">Iron</keyword>
<dbReference type="GO" id="GO:0020037">
    <property type="term" value="F:heme binding"/>
    <property type="evidence" value="ECO:0007669"/>
    <property type="project" value="TreeGrafter"/>
</dbReference>
<feature type="transmembrane region" description="Helical" evidence="13">
    <location>
        <begin position="45"/>
        <end position="65"/>
    </location>
</feature>
<comment type="cofactor">
    <cofactor evidence="1">
        <name>heme b</name>
        <dbReference type="ChEBI" id="CHEBI:60344"/>
    </cofactor>
</comment>
<keyword evidence="3" id="KW-0813">Transport</keyword>